<evidence type="ECO:0000313" key="2">
    <source>
        <dbReference type="EMBL" id="KAG8066871.1"/>
    </source>
</evidence>
<dbReference type="OrthoDB" id="1523883at2759"/>
<reference evidence="2" key="2">
    <citation type="submission" date="2021-02" db="EMBL/GenBank/DDBJ databases">
        <authorList>
            <person name="Kimball J.A."/>
            <person name="Haas M.W."/>
            <person name="Macchietto M."/>
            <person name="Kono T."/>
            <person name="Duquette J."/>
            <person name="Shao M."/>
        </authorList>
    </citation>
    <scope>NUCLEOTIDE SEQUENCE</scope>
    <source>
        <tissue evidence="2">Fresh leaf tissue</tissue>
    </source>
</reference>
<evidence type="ECO:0000256" key="1">
    <source>
        <dbReference type="SAM" id="MobiDB-lite"/>
    </source>
</evidence>
<keyword evidence="3" id="KW-1185">Reference proteome</keyword>
<sequence length="375" mass="41096">MELLPPRGEGRRGGGGESSTVGVLAMNSGDAGELSYANNSDMQRTIAAVTRKARQEMAATLHRARCPASAMAIADLGCATGPNALLMAGDAVQAVLADADRLQAPPPEFHVFLNDLPMNDFNSVFRELDQQRRQLLRPDRCRSLVSAWPGSFYGRIFPAGSLDYVVSSSSLHFLSRPPTTGTVNEGRMYVSARGPAAVLEAYRAQFQADFRLFLACRAEEVRHGGVLLLTFVARQAAEPSPHDCHIWDLLAAAVAGMAAEGLVDARKLDSFNVPFYGPCPEELTEAIREEDSFEVRRMELFEVSRRQGEPAADREELAAQTASTIRAVLEPMLGKHFAVDMDGLFGRFSLLLEEYYNHSGMLDQLTNVFLALERK</sequence>
<dbReference type="EMBL" id="JAAALK010000284">
    <property type="protein sequence ID" value="KAG8066871.1"/>
    <property type="molecule type" value="Genomic_DNA"/>
</dbReference>
<comment type="caution">
    <text evidence="2">The sequence shown here is derived from an EMBL/GenBank/DDBJ whole genome shotgun (WGS) entry which is preliminary data.</text>
</comment>
<reference evidence="2" key="1">
    <citation type="journal article" date="2021" name="bioRxiv">
        <title>Whole Genome Assembly and Annotation of Northern Wild Rice, Zizania palustris L., Supports a Whole Genome Duplication in the Zizania Genus.</title>
        <authorList>
            <person name="Haas M."/>
            <person name="Kono T."/>
            <person name="Macchietto M."/>
            <person name="Millas R."/>
            <person name="McGilp L."/>
            <person name="Shao M."/>
            <person name="Duquette J."/>
            <person name="Hirsch C.N."/>
            <person name="Kimball J."/>
        </authorList>
    </citation>
    <scope>NUCLEOTIDE SEQUENCE</scope>
    <source>
        <tissue evidence="2">Fresh leaf tissue</tissue>
    </source>
</reference>
<feature type="region of interest" description="Disordered" evidence="1">
    <location>
        <begin position="1"/>
        <end position="20"/>
    </location>
</feature>
<dbReference type="PANTHER" id="PTHR31009">
    <property type="entry name" value="S-ADENOSYL-L-METHIONINE:CARBOXYL METHYLTRANSFERASE FAMILY PROTEIN"/>
    <property type="match status" value="1"/>
</dbReference>
<gene>
    <name evidence="2" type="ORF">GUJ93_ZPchr0005g15387</name>
</gene>
<dbReference type="GO" id="GO:0008168">
    <property type="term" value="F:methyltransferase activity"/>
    <property type="evidence" value="ECO:0007669"/>
    <property type="project" value="InterPro"/>
</dbReference>
<accession>A0A8J5VQ91</accession>
<dbReference type="Pfam" id="PF03492">
    <property type="entry name" value="Methyltransf_7"/>
    <property type="match status" value="1"/>
</dbReference>
<proteinExistence type="predicted"/>
<dbReference type="InterPro" id="IPR005299">
    <property type="entry name" value="MeTrfase_7"/>
</dbReference>
<dbReference type="Proteomes" id="UP000729402">
    <property type="component" value="Unassembled WGS sequence"/>
</dbReference>
<dbReference type="AlphaFoldDB" id="A0A8J5VQ91"/>
<name>A0A8J5VQ91_ZIZPA</name>
<evidence type="ECO:0008006" key="4">
    <source>
        <dbReference type="Google" id="ProtNLM"/>
    </source>
</evidence>
<protein>
    <recommendedName>
        <fullName evidence="4">Jasmonate O-methyltransferase</fullName>
    </recommendedName>
</protein>
<organism evidence="2 3">
    <name type="scientific">Zizania palustris</name>
    <name type="common">Northern wild rice</name>
    <dbReference type="NCBI Taxonomy" id="103762"/>
    <lineage>
        <taxon>Eukaryota</taxon>
        <taxon>Viridiplantae</taxon>
        <taxon>Streptophyta</taxon>
        <taxon>Embryophyta</taxon>
        <taxon>Tracheophyta</taxon>
        <taxon>Spermatophyta</taxon>
        <taxon>Magnoliopsida</taxon>
        <taxon>Liliopsida</taxon>
        <taxon>Poales</taxon>
        <taxon>Poaceae</taxon>
        <taxon>BOP clade</taxon>
        <taxon>Oryzoideae</taxon>
        <taxon>Oryzeae</taxon>
        <taxon>Zizaniinae</taxon>
        <taxon>Zizania</taxon>
    </lineage>
</organism>
<evidence type="ECO:0000313" key="3">
    <source>
        <dbReference type="Proteomes" id="UP000729402"/>
    </source>
</evidence>